<keyword evidence="9" id="KW-1185">Reference proteome</keyword>
<protein>
    <submittedName>
        <fullName evidence="8">1-acyl-sn-glycerol-3-phosphate acyltransferase</fullName>
    </submittedName>
</protein>
<dbReference type="SUPFAM" id="SSF69593">
    <property type="entry name" value="Glycerol-3-phosphate (1)-acyltransferase"/>
    <property type="match status" value="1"/>
</dbReference>
<keyword evidence="4" id="KW-0443">Lipid metabolism</keyword>
<comment type="pathway">
    <text evidence="1">Lipid metabolism.</text>
</comment>
<dbReference type="Proteomes" id="UP000501060">
    <property type="component" value="Chromosome"/>
</dbReference>
<dbReference type="GO" id="GO:0003841">
    <property type="term" value="F:1-acylglycerol-3-phosphate O-acyltransferase activity"/>
    <property type="evidence" value="ECO:0007669"/>
    <property type="project" value="TreeGrafter"/>
</dbReference>
<evidence type="ECO:0000313" key="9">
    <source>
        <dbReference type="Proteomes" id="UP000501060"/>
    </source>
</evidence>
<sequence>MNLKTKMILLSPYLGLKLLGIMRRSKQYQKSPAMFSAQDRHDWLLARAKKFLKIMKINVVVKGYENLPKNTAILYPNHVSDLDPVIMMAALAKQTKDKNVNNKMTTFLAKQELQDHKTTRRILDLIDTFFINRKSLRKTLITMDSLGTFAKENKSYAVIFPEGTRSKTSELLDFKPGAFKIAKSKFYKIVPVTINNSGLAADPKRCNSIDVEVIFHKPINDLSVQRSNTIEIAQYVQRTVESQYLKQDVYVSEKVKKENPNKLSYAEKQERKEAKKQAKLEKKGL</sequence>
<dbReference type="GO" id="GO:0006654">
    <property type="term" value="P:phosphatidic acid biosynthetic process"/>
    <property type="evidence" value="ECO:0007669"/>
    <property type="project" value="TreeGrafter"/>
</dbReference>
<dbReference type="EMBL" id="CP051481">
    <property type="protein sequence ID" value="QJG66985.1"/>
    <property type="molecule type" value="Genomic_DNA"/>
</dbReference>
<keyword evidence="2" id="KW-0444">Lipid biosynthesis</keyword>
<proteinExistence type="predicted"/>
<dbReference type="Pfam" id="PF01553">
    <property type="entry name" value="Acyltransferase"/>
    <property type="match status" value="1"/>
</dbReference>
<dbReference type="PANTHER" id="PTHR10434">
    <property type="entry name" value="1-ACYL-SN-GLYCEROL-3-PHOSPHATE ACYLTRANSFERASE"/>
    <property type="match status" value="1"/>
</dbReference>
<dbReference type="CDD" id="cd07989">
    <property type="entry name" value="LPLAT_AGPAT-like"/>
    <property type="match status" value="1"/>
</dbReference>
<evidence type="ECO:0000256" key="2">
    <source>
        <dbReference type="ARBA" id="ARBA00022516"/>
    </source>
</evidence>
<dbReference type="InterPro" id="IPR002123">
    <property type="entry name" value="Plipid/glycerol_acylTrfase"/>
</dbReference>
<evidence type="ECO:0000259" key="7">
    <source>
        <dbReference type="SMART" id="SM00563"/>
    </source>
</evidence>
<keyword evidence="3 8" id="KW-0808">Transferase</keyword>
<dbReference type="SMART" id="SM00563">
    <property type="entry name" value="PlsC"/>
    <property type="match status" value="1"/>
</dbReference>
<name>A0A858U6U2_9MOLU</name>
<keyword evidence="5 8" id="KW-0012">Acyltransferase</keyword>
<evidence type="ECO:0000256" key="1">
    <source>
        <dbReference type="ARBA" id="ARBA00005189"/>
    </source>
</evidence>
<accession>A0A858U6U2</accession>
<evidence type="ECO:0000256" key="5">
    <source>
        <dbReference type="ARBA" id="ARBA00023315"/>
    </source>
</evidence>
<dbReference type="AlphaFoldDB" id="A0A858U6U2"/>
<evidence type="ECO:0000256" key="4">
    <source>
        <dbReference type="ARBA" id="ARBA00023098"/>
    </source>
</evidence>
<evidence type="ECO:0000313" key="8">
    <source>
        <dbReference type="EMBL" id="QJG66985.1"/>
    </source>
</evidence>
<reference evidence="8 9" key="1">
    <citation type="submission" date="2020-04" db="EMBL/GenBank/DDBJ databases">
        <title>Novel Mycoplasma species detected in Phocoena phocoena (harbor porpoise) from the USA.</title>
        <authorList>
            <person name="Volokhov D.V."/>
        </authorList>
    </citation>
    <scope>NUCLEOTIDE SEQUENCE [LARGE SCALE GENOMIC DNA]</scope>
    <source>
        <strain evidence="8 9">Phocoena C-264-GEN</strain>
    </source>
</reference>
<feature type="domain" description="Phospholipid/glycerol acyltransferase" evidence="7">
    <location>
        <begin position="72"/>
        <end position="197"/>
    </location>
</feature>
<evidence type="ECO:0000256" key="6">
    <source>
        <dbReference type="SAM" id="MobiDB-lite"/>
    </source>
</evidence>
<gene>
    <name evidence="8" type="ORF">HGG69_01450</name>
</gene>
<dbReference type="PANTHER" id="PTHR10434:SF64">
    <property type="entry name" value="1-ACYL-SN-GLYCEROL-3-PHOSPHATE ACYLTRANSFERASE-RELATED"/>
    <property type="match status" value="1"/>
</dbReference>
<dbReference type="RefSeq" id="WP_169605036.1">
    <property type="nucleotide sequence ID" value="NZ_CP051481.1"/>
</dbReference>
<dbReference type="KEGG" id="mphe:HGG69_01450"/>
<organism evidence="8 9">
    <name type="scientific">Mycoplasma phocoenae</name>
    <dbReference type="NCBI Taxonomy" id="754517"/>
    <lineage>
        <taxon>Bacteria</taxon>
        <taxon>Bacillati</taxon>
        <taxon>Mycoplasmatota</taxon>
        <taxon>Mollicutes</taxon>
        <taxon>Mycoplasmataceae</taxon>
        <taxon>Mycoplasma</taxon>
    </lineage>
</organism>
<evidence type="ECO:0000256" key="3">
    <source>
        <dbReference type="ARBA" id="ARBA00022679"/>
    </source>
</evidence>
<feature type="region of interest" description="Disordered" evidence="6">
    <location>
        <begin position="261"/>
        <end position="285"/>
    </location>
</feature>